<dbReference type="GO" id="GO:0005737">
    <property type="term" value="C:cytoplasm"/>
    <property type="evidence" value="ECO:0007669"/>
    <property type="project" value="TreeGrafter"/>
</dbReference>
<dbReference type="PANTHER" id="PTHR45527">
    <property type="entry name" value="NONRIBOSOMAL PEPTIDE SYNTHETASE"/>
    <property type="match status" value="1"/>
</dbReference>
<dbReference type="GO" id="GO:0031177">
    <property type="term" value="F:phosphopantetheine binding"/>
    <property type="evidence" value="ECO:0007669"/>
    <property type="project" value="TreeGrafter"/>
</dbReference>
<proteinExistence type="predicted"/>
<dbReference type="KEGG" id="htq:FRZ44_21030"/>
<evidence type="ECO:0000313" key="3">
    <source>
        <dbReference type="Proteomes" id="UP000326202"/>
    </source>
</evidence>
<dbReference type="SUPFAM" id="SSF56801">
    <property type="entry name" value="Acetyl-CoA synthetase-like"/>
    <property type="match status" value="1"/>
</dbReference>
<dbReference type="EMBL" id="CP042906">
    <property type="protein sequence ID" value="QEX16808.1"/>
    <property type="molecule type" value="Genomic_DNA"/>
</dbReference>
<dbReference type="InterPro" id="IPR000873">
    <property type="entry name" value="AMP-dep_synth/lig_dom"/>
</dbReference>
<dbReference type="AlphaFoldDB" id="A0A5J6MH24"/>
<dbReference type="Gene3D" id="3.30.300.30">
    <property type="match status" value="1"/>
</dbReference>
<keyword evidence="3" id="KW-1185">Reference proteome</keyword>
<reference evidence="2 3" key="1">
    <citation type="submission" date="2019-08" db="EMBL/GenBank/DDBJ databases">
        <title>Hyperibacter terrae gen. nov., sp. nov. and Hyperibacter viscosus sp. nov., two new members in the family Rhodospirillaceae isolated from the rhizosphere of Hypericum perforatum.</title>
        <authorList>
            <person name="Noviana Z."/>
        </authorList>
    </citation>
    <scope>NUCLEOTIDE SEQUENCE [LARGE SCALE GENOMIC DNA]</scope>
    <source>
        <strain evidence="2 3">R5913</strain>
    </source>
</reference>
<protein>
    <recommendedName>
        <fullName evidence="1">AMP-dependent synthetase/ligase domain-containing protein</fullName>
    </recommendedName>
</protein>
<dbReference type="InterPro" id="IPR042099">
    <property type="entry name" value="ANL_N_sf"/>
</dbReference>
<dbReference type="Proteomes" id="UP000326202">
    <property type="component" value="Chromosome"/>
</dbReference>
<dbReference type="InterPro" id="IPR020845">
    <property type="entry name" value="AMP-binding_CS"/>
</dbReference>
<evidence type="ECO:0000313" key="2">
    <source>
        <dbReference type="EMBL" id="QEX16808.1"/>
    </source>
</evidence>
<feature type="domain" description="AMP-dependent synthetase/ligase" evidence="1">
    <location>
        <begin position="12"/>
        <end position="365"/>
    </location>
</feature>
<name>A0A5J6MH24_9PROT</name>
<evidence type="ECO:0000259" key="1">
    <source>
        <dbReference type="Pfam" id="PF00501"/>
    </source>
</evidence>
<dbReference type="PANTHER" id="PTHR45527:SF1">
    <property type="entry name" value="FATTY ACID SYNTHASE"/>
    <property type="match status" value="1"/>
</dbReference>
<organism evidence="2 3">
    <name type="scientific">Hypericibacter terrae</name>
    <dbReference type="NCBI Taxonomy" id="2602015"/>
    <lineage>
        <taxon>Bacteria</taxon>
        <taxon>Pseudomonadati</taxon>
        <taxon>Pseudomonadota</taxon>
        <taxon>Alphaproteobacteria</taxon>
        <taxon>Rhodospirillales</taxon>
        <taxon>Dongiaceae</taxon>
        <taxon>Hypericibacter</taxon>
    </lineage>
</organism>
<gene>
    <name evidence="2" type="ORF">FRZ44_21030</name>
</gene>
<dbReference type="GO" id="GO:0043041">
    <property type="term" value="P:amino acid activation for nonribosomal peptide biosynthetic process"/>
    <property type="evidence" value="ECO:0007669"/>
    <property type="project" value="TreeGrafter"/>
</dbReference>
<dbReference type="GO" id="GO:0044550">
    <property type="term" value="P:secondary metabolite biosynthetic process"/>
    <property type="evidence" value="ECO:0007669"/>
    <property type="project" value="TreeGrafter"/>
</dbReference>
<dbReference type="Pfam" id="PF00501">
    <property type="entry name" value="AMP-binding"/>
    <property type="match status" value="1"/>
</dbReference>
<dbReference type="Gene3D" id="3.40.50.12780">
    <property type="entry name" value="N-terminal domain of ligase-like"/>
    <property type="match status" value="1"/>
</dbReference>
<dbReference type="InterPro" id="IPR045851">
    <property type="entry name" value="AMP-bd_C_sf"/>
</dbReference>
<dbReference type="PROSITE" id="PS00455">
    <property type="entry name" value="AMP_BINDING"/>
    <property type="match status" value="1"/>
</dbReference>
<sequence length="506" mass="55122">MKPLLEFPTAWAARRAMASGLGHLTYAEMREGMLRCSRFLRERHGVLPGDRIAFCLPKSLEAIQVILGILAAGAAYVPLQFQGPAARLNSILRSTEPKLLMTTPQMADQLAAEGGWPGFPVCRLTAAEAGQGLATLLSGMPPDAEPLPLSPESLAAIYFTSGSTGEPKGVMLSQGNIAAGVELVVKSDVLDDRDRMLSHTNLHYAAYDMFFPFAAGAQIFLLSDREAMIPAGVAGAVERERVTVWRSTITALRLLLESGELGSRDLRSLRMLGVFGESFPIPLLRQLMAALPTCRFKFNYGATEVYRITSFEIPQNLPDDLVSLPIGPDRPEYAISLRDDADREVENGAVGELCVEGAPVMLGYWKDPELTARRRLSGRPHSWRSGDFAYRDAAGLLHLVGRQDQMIKIRGHRFDLGEIEAVLRSQPGVRDAVAALVAKADGNAEVHAALLAEPSETIKTAVRLACAKRLPAFARPSRLLTFEQFPLLPSGKVDRMTLQAKLREAG</sequence>
<accession>A0A5J6MH24</accession>